<proteinExistence type="predicted"/>
<sequence length="75" mass="9208">MILQKSPTSVHEYKWTSDWDSIYSKIWQERAQQQYEYDCEHGIGAFRRKEKEELQKAYQFFVDFEKKYMGVELSD</sequence>
<dbReference type="EMBL" id="QOCU01000001">
    <property type="protein sequence ID" value="RHW53579.1"/>
    <property type="molecule type" value="Genomic_DNA"/>
</dbReference>
<gene>
    <name evidence="1" type="ORF">DS834_01190</name>
</gene>
<name>A0ABX9LWT0_9LACO</name>
<organism evidence="1 2">
    <name type="scientific">Lactobacillus bombicola</name>
    <dbReference type="NCBI Taxonomy" id="1505723"/>
    <lineage>
        <taxon>Bacteria</taxon>
        <taxon>Bacillati</taxon>
        <taxon>Bacillota</taxon>
        <taxon>Bacilli</taxon>
        <taxon>Lactobacillales</taxon>
        <taxon>Lactobacillaceae</taxon>
        <taxon>Lactobacillus</taxon>
    </lineage>
</organism>
<reference evidence="1 2" key="1">
    <citation type="submission" date="2018-07" db="EMBL/GenBank/DDBJ databases">
        <title>Genome sequences of six Lactobacillus spp. isolated from bumble bee guts.</title>
        <authorList>
            <person name="Motta E.V.S."/>
            <person name="Moran N.A."/>
        </authorList>
    </citation>
    <scope>NUCLEOTIDE SEQUENCE [LARGE SCALE GENOMIC DNA]</scope>
    <source>
        <strain evidence="1 2">BI-4G</strain>
    </source>
</reference>
<evidence type="ECO:0000313" key="1">
    <source>
        <dbReference type="EMBL" id="RHW53579.1"/>
    </source>
</evidence>
<accession>A0ABX9LWT0</accession>
<dbReference type="RefSeq" id="WP_118896674.1">
    <property type="nucleotide sequence ID" value="NZ_QOCT01000009.1"/>
</dbReference>
<evidence type="ECO:0000313" key="2">
    <source>
        <dbReference type="Proteomes" id="UP000283380"/>
    </source>
</evidence>
<comment type="caution">
    <text evidence="1">The sequence shown here is derived from an EMBL/GenBank/DDBJ whole genome shotgun (WGS) entry which is preliminary data.</text>
</comment>
<dbReference type="Proteomes" id="UP000283380">
    <property type="component" value="Unassembled WGS sequence"/>
</dbReference>
<keyword evidence="2" id="KW-1185">Reference proteome</keyword>
<protein>
    <submittedName>
        <fullName evidence="1">Uncharacterized protein</fullName>
    </submittedName>
</protein>